<dbReference type="PROSITE" id="PS00201">
    <property type="entry name" value="FLAVODOXIN"/>
    <property type="match status" value="1"/>
</dbReference>
<dbReference type="EMBL" id="CP046640">
    <property type="protein sequence ID" value="QTL97434.1"/>
    <property type="molecule type" value="Genomic_DNA"/>
</dbReference>
<dbReference type="InterPro" id="IPR001226">
    <property type="entry name" value="Flavodoxin_CS"/>
</dbReference>
<accession>A0A8A7KH06</accession>
<reference evidence="2" key="1">
    <citation type="submission" date="2019-12" db="EMBL/GenBank/DDBJ databases">
        <authorList>
            <person name="zhang j."/>
            <person name="sun C.M."/>
        </authorList>
    </citation>
    <scope>NUCLEOTIDE SEQUENCE</scope>
    <source>
        <strain evidence="2">NS-1</strain>
    </source>
</reference>
<dbReference type="Proteomes" id="UP000665020">
    <property type="component" value="Chromosome"/>
</dbReference>
<dbReference type="RefSeq" id="WP_230869062.1">
    <property type="nucleotide sequence ID" value="NZ_CP046640.1"/>
</dbReference>
<dbReference type="GO" id="GO:0009055">
    <property type="term" value="F:electron transfer activity"/>
    <property type="evidence" value="ECO:0007669"/>
    <property type="project" value="InterPro"/>
</dbReference>
<dbReference type="AlphaFoldDB" id="A0A8A7KH06"/>
<name>A0A8A7KH06_9FIRM</name>
<evidence type="ECO:0000313" key="2">
    <source>
        <dbReference type="EMBL" id="QTL97434.1"/>
    </source>
</evidence>
<organism evidence="2 3">
    <name type="scientific">Iocasia fonsfrigidae</name>
    <dbReference type="NCBI Taxonomy" id="2682810"/>
    <lineage>
        <taxon>Bacteria</taxon>
        <taxon>Bacillati</taxon>
        <taxon>Bacillota</taxon>
        <taxon>Clostridia</taxon>
        <taxon>Halanaerobiales</taxon>
        <taxon>Halanaerobiaceae</taxon>
        <taxon>Iocasia</taxon>
    </lineage>
</organism>
<proteinExistence type="predicted"/>
<evidence type="ECO:0000259" key="1">
    <source>
        <dbReference type="PROSITE" id="PS50902"/>
    </source>
</evidence>
<sequence>MKNLVLYYSLNGNTDFVAKKLAEKLDADIVMLEPIKGYPKGFVKYIIGGFQSLFKIKVAIQPIEVNLADYDQIVIGSPVWASSMTPPIRSLLTDNQIEGKNVVLFCTYQGQAGKVFDHIEELIGKNNIIDRLEFKNPLKKRETTIKNIENWTVNTTG</sequence>
<dbReference type="SUPFAM" id="SSF52218">
    <property type="entry name" value="Flavoproteins"/>
    <property type="match status" value="1"/>
</dbReference>
<dbReference type="PANTHER" id="PTHR39201:SF1">
    <property type="entry name" value="FLAVODOXIN-LIKE DOMAIN-CONTAINING PROTEIN"/>
    <property type="match status" value="1"/>
</dbReference>
<dbReference type="InterPro" id="IPR029039">
    <property type="entry name" value="Flavoprotein-like_sf"/>
</dbReference>
<dbReference type="PROSITE" id="PS50902">
    <property type="entry name" value="FLAVODOXIN_LIKE"/>
    <property type="match status" value="1"/>
</dbReference>
<dbReference type="Gene3D" id="3.40.50.360">
    <property type="match status" value="1"/>
</dbReference>
<evidence type="ECO:0000313" key="3">
    <source>
        <dbReference type="Proteomes" id="UP000665020"/>
    </source>
</evidence>
<dbReference type="GO" id="GO:0010181">
    <property type="term" value="F:FMN binding"/>
    <property type="evidence" value="ECO:0007669"/>
    <property type="project" value="InterPro"/>
</dbReference>
<dbReference type="GO" id="GO:0016651">
    <property type="term" value="F:oxidoreductase activity, acting on NAD(P)H"/>
    <property type="evidence" value="ECO:0007669"/>
    <property type="project" value="UniProtKB-ARBA"/>
</dbReference>
<feature type="domain" description="Flavodoxin-like" evidence="1">
    <location>
        <begin position="3"/>
        <end position="157"/>
    </location>
</feature>
<dbReference type="InterPro" id="IPR008254">
    <property type="entry name" value="Flavodoxin/NO_synth"/>
</dbReference>
<dbReference type="KEGG" id="ifn:GM661_05275"/>
<dbReference type="PANTHER" id="PTHR39201">
    <property type="entry name" value="EXPORTED PROTEIN-RELATED"/>
    <property type="match status" value="1"/>
</dbReference>
<keyword evidence="3" id="KW-1185">Reference proteome</keyword>
<gene>
    <name evidence="2" type="ORF">GM661_05275</name>
</gene>
<protein>
    <submittedName>
        <fullName evidence="2">Flavodoxin</fullName>
    </submittedName>
</protein>
<dbReference type="Pfam" id="PF12682">
    <property type="entry name" value="Flavodoxin_4"/>
    <property type="match status" value="1"/>
</dbReference>